<evidence type="ECO:0000256" key="1">
    <source>
        <dbReference type="SAM" id="MobiDB-lite"/>
    </source>
</evidence>
<feature type="region of interest" description="Disordered" evidence="1">
    <location>
        <begin position="324"/>
        <end position="346"/>
    </location>
</feature>
<dbReference type="OrthoDB" id="8812063at2"/>
<accession>A0A1G7SQU0</accession>
<dbReference type="Pfam" id="PF10945">
    <property type="entry name" value="CBP_BcsR"/>
    <property type="match status" value="1"/>
</dbReference>
<dbReference type="Proteomes" id="UP000199706">
    <property type="component" value="Unassembled WGS sequence"/>
</dbReference>
<evidence type="ECO:0000313" key="3">
    <source>
        <dbReference type="Proteomes" id="UP000199706"/>
    </source>
</evidence>
<reference evidence="2 3" key="1">
    <citation type="submission" date="2016-10" db="EMBL/GenBank/DDBJ databases">
        <authorList>
            <person name="de Groot N.N."/>
        </authorList>
    </citation>
    <scope>NUCLEOTIDE SEQUENCE [LARGE SCALE GENOMIC DNA]</scope>
    <source>
        <strain evidence="2 3">LMG 2247</strain>
    </source>
</reference>
<dbReference type="NCBIfam" id="NF040718">
    <property type="entry name" value="BcsP_of_Ic"/>
    <property type="match status" value="1"/>
</dbReference>
<proteinExistence type="predicted"/>
<evidence type="ECO:0008006" key="4">
    <source>
        <dbReference type="Google" id="ProtNLM"/>
    </source>
</evidence>
<dbReference type="RefSeq" id="WP_090682808.1">
    <property type="nucleotide sequence ID" value="NZ_CADERL010000002.1"/>
</dbReference>
<feature type="region of interest" description="Disordered" evidence="1">
    <location>
        <begin position="1"/>
        <end position="31"/>
    </location>
</feature>
<dbReference type="AlphaFoldDB" id="A0A1G7SQU0"/>
<organism evidence="2 3">
    <name type="scientific">Paraburkholderia phenazinium</name>
    <dbReference type="NCBI Taxonomy" id="60549"/>
    <lineage>
        <taxon>Bacteria</taxon>
        <taxon>Pseudomonadati</taxon>
        <taxon>Pseudomonadota</taxon>
        <taxon>Betaproteobacteria</taxon>
        <taxon>Burkholderiales</taxon>
        <taxon>Burkholderiaceae</taxon>
        <taxon>Paraburkholderia</taxon>
    </lineage>
</organism>
<sequence>MSPSSDIETLFGHFGGNPGDYQEIGRENEASSARTRWPLLVTLDLKQPSIPAIAQPRDPASKQAVAADPHTQVEAQQGDAQTAGPAQPEQTASALLRSKAPLFTRSHRRTIPPVGNAATKPETPRGAERFSAIPSVIEAVPGADQAEPNAVPVTAPAPVAVAAPAALDDGSSGHGTPVTAPGHAVTAPATPAIPAVAPALTPAAARPPLSATVPPVVAGGVTASATTLRTPAIPAFSARLAVPVAARQQPAAPVASVAPAMPAATAAPARAAAAAAAATPKAEPPSILGKLFAPAAPQPTPSAAAPATAESAPAPLGSVFARLRGDAGTTAAPAPHSWLTNGPRRS</sequence>
<feature type="region of interest" description="Disordered" evidence="1">
    <location>
        <begin position="50"/>
        <end position="103"/>
    </location>
</feature>
<protein>
    <recommendedName>
        <fullName evidence="4">Cellulose biosynthesis protein BcsR</fullName>
    </recommendedName>
</protein>
<evidence type="ECO:0000313" key="2">
    <source>
        <dbReference type="EMBL" id="SDG25403.1"/>
    </source>
</evidence>
<dbReference type="InterPro" id="IPR024487">
    <property type="entry name" value="CBP_BcsR"/>
</dbReference>
<feature type="region of interest" description="Disordered" evidence="1">
    <location>
        <begin position="166"/>
        <end position="185"/>
    </location>
</feature>
<name>A0A1G7SQU0_9BURK</name>
<gene>
    <name evidence="2" type="ORF">SAMN05216466_102624</name>
</gene>
<dbReference type="EMBL" id="FNCJ01000002">
    <property type="protein sequence ID" value="SDG25403.1"/>
    <property type="molecule type" value="Genomic_DNA"/>
</dbReference>